<dbReference type="Pfam" id="PF01814">
    <property type="entry name" value="Hemerythrin"/>
    <property type="match status" value="1"/>
</dbReference>
<evidence type="ECO:0000256" key="6">
    <source>
        <dbReference type="SAM" id="MobiDB-lite"/>
    </source>
</evidence>
<dbReference type="GO" id="GO:0008270">
    <property type="term" value="F:zinc ion binding"/>
    <property type="evidence" value="ECO:0007669"/>
    <property type="project" value="UniProtKB-KW"/>
</dbReference>
<feature type="compositionally biased region" description="Basic and acidic residues" evidence="6">
    <location>
        <begin position="1"/>
        <end position="11"/>
    </location>
</feature>
<gene>
    <name evidence="10" type="ORF">LIER_19784</name>
</gene>
<evidence type="ECO:0000313" key="11">
    <source>
        <dbReference type="Proteomes" id="UP001454036"/>
    </source>
</evidence>
<dbReference type="Pfam" id="PF05495">
    <property type="entry name" value="zf-CHY"/>
    <property type="match status" value="1"/>
</dbReference>
<organism evidence="10 11">
    <name type="scientific">Lithospermum erythrorhizon</name>
    <name type="common">Purple gromwell</name>
    <name type="synonym">Lithospermum officinale var. erythrorhizon</name>
    <dbReference type="NCBI Taxonomy" id="34254"/>
    <lineage>
        <taxon>Eukaryota</taxon>
        <taxon>Viridiplantae</taxon>
        <taxon>Streptophyta</taxon>
        <taxon>Embryophyta</taxon>
        <taxon>Tracheophyta</taxon>
        <taxon>Spermatophyta</taxon>
        <taxon>Magnoliopsida</taxon>
        <taxon>eudicotyledons</taxon>
        <taxon>Gunneridae</taxon>
        <taxon>Pentapetalae</taxon>
        <taxon>asterids</taxon>
        <taxon>lamiids</taxon>
        <taxon>Boraginales</taxon>
        <taxon>Boraginaceae</taxon>
        <taxon>Boraginoideae</taxon>
        <taxon>Lithospermeae</taxon>
        <taxon>Lithospermum</taxon>
    </lineage>
</organism>
<dbReference type="InterPro" id="IPR012312">
    <property type="entry name" value="Hemerythrin-like"/>
</dbReference>
<dbReference type="CDD" id="cd16464">
    <property type="entry name" value="RING-H2_Pirh2-like"/>
    <property type="match status" value="1"/>
</dbReference>
<feature type="domain" description="CHY-type" evidence="8">
    <location>
        <begin position="1024"/>
        <end position="1093"/>
    </location>
</feature>
<dbReference type="GO" id="GO:0016567">
    <property type="term" value="P:protein ubiquitination"/>
    <property type="evidence" value="ECO:0007669"/>
    <property type="project" value="TreeGrafter"/>
</dbReference>
<feature type="region of interest" description="Disordered" evidence="6">
    <location>
        <begin position="898"/>
        <end position="940"/>
    </location>
</feature>
<dbReference type="SUPFAM" id="SSF161245">
    <property type="entry name" value="Zinc hairpin stack"/>
    <property type="match status" value="1"/>
</dbReference>
<feature type="region of interest" description="Disordered" evidence="6">
    <location>
        <begin position="1"/>
        <end position="21"/>
    </location>
</feature>
<keyword evidence="2" id="KW-0479">Metal-binding</keyword>
<dbReference type="PROSITE" id="PS51266">
    <property type="entry name" value="ZF_CHY"/>
    <property type="match status" value="1"/>
</dbReference>
<dbReference type="InterPro" id="IPR037275">
    <property type="entry name" value="Znf_CTCHY_sf"/>
</dbReference>
<dbReference type="InterPro" id="IPR008913">
    <property type="entry name" value="Znf_CHY"/>
</dbReference>
<dbReference type="EMBL" id="BAABME010004940">
    <property type="protein sequence ID" value="GAA0164059.1"/>
    <property type="molecule type" value="Genomic_DNA"/>
</dbReference>
<dbReference type="GO" id="GO:0061630">
    <property type="term" value="F:ubiquitin protein ligase activity"/>
    <property type="evidence" value="ECO:0007669"/>
    <property type="project" value="TreeGrafter"/>
</dbReference>
<evidence type="ECO:0000259" key="8">
    <source>
        <dbReference type="PROSITE" id="PS51266"/>
    </source>
</evidence>
<dbReference type="SMART" id="SM00184">
    <property type="entry name" value="RING"/>
    <property type="match status" value="1"/>
</dbReference>
<dbReference type="Gene3D" id="2.20.28.10">
    <property type="match status" value="1"/>
</dbReference>
<dbReference type="GO" id="GO:0016874">
    <property type="term" value="F:ligase activity"/>
    <property type="evidence" value="ECO:0007669"/>
    <property type="project" value="UniProtKB-KW"/>
</dbReference>
<feature type="domain" description="CTCHY-type" evidence="9">
    <location>
        <begin position="1096"/>
        <end position="1159"/>
    </location>
</feature>
<dbReference type="SUPFAM" id="SSF161219">
    <property type="entry name" value="CHY zinc finger-like"/>
    <property type="match status" value="1"/>
</dbReference>
<evidence type="ECO:0000256" key="1">
    <source>
        <dbReference type="ARBA" id="ARBA00022598"/>
    </source>
</evidence>
<feature type="region of interest" description="Disordered" evidence="6">
    <location>
        <begin position="548"/>
        <end position="573"/>
    </location>
</feature>
<dbReference type="GO" id="GO:0006879">
    <property type="term" value="P:intracellular iron ion homeostasis"/>
    <property type="evidence" value="ECO:0007669"/>
    <property type="project" value="UniProtKB-ARBA"/>
</dbReference>
<dbReference type="InterPro" id="IPR001841">
    <property type="entry name" value="Znf_RING"/>
</dbReference>
<dbReference type="Proteomes" id="UP001454036">
    <property type="component" value="Unassembled WGS sequence"/>
</dbReference>
<keyword evidence="11" id="KW-1185">Reference proteome</keyword>
<reference evidence="10 11" key="1">
    <citation type="submission" date="2024-01" db="EMBL/GenBank/DDBJ databases">
        <title>The complete chloroplast genome sequence of Lithospermum erythrorhizon: insights into the phylogenetic relationship among Boraginaceae species and the maternal lineages of purple gromwells.</title>
        <authorList>
            <person name="Okada T."/>
            <person name="Watanabe K."/>
        </authorList>
    </citation>
    <scope>NUCLEOTIDE SEQUENCE [LARGE SCALE GENOMIC DNA]</scope>
</reference>
<evidence type="ECO:0000259" key="9">
    <source>
        <dbReference type="PROSITE" id="PS51270"/>
    </source>
</evidence>
<evidence type="ECO:0000256" key="3">
    <source>
        <dbReference type="ARBA" id="ARBA00022771"/>
    </source>
</evidence>
<keyword evidence="4" id="KW-0862">Zinc</keyword>
<evidence type="ECO:0000313" key="10">
    <source>
        <dbReference type="EMBL" id="GAA0164059.1"/>
    </source>
</evidence>
<dbReference type="PANTHER" id="PTHR21319:SF39">
    <property type="entry name" value="ZINC FINGER PROTEIN"/>
    <property type="match status" value="1"/>
</dbReference>
<dbReference type="InterPro" id="IPR017921">
    <property type="entry name" value="Znf_CTCHY"/>
</dbReference>
<keyword evidence="1 10" id="KW-0436">Ligase</keyword>
<dbReference type="PANTHER" id="PTHR21319">
    <property type="entry name" value="RING FINGER AND CHY ZINC FINGER DOMAIN-CONTAINING PROTEIN 1"/>
    <property type="match status" value="1"/>
</dbReference>
<name>A0AAV3QIW5_LITER</name>
<feature type="domain" description="RING-type" evidence="7">
    <location>
        <begin position="1160"/>
        <end position="1202"/>
    </location>
</feature>
<feature type="compositionally biased region" description="Basic and acidic residues" evidence="6">
    <location>
        <begin position="923"/>
        <end position="940"/>
    </location>
</feature>
<feature type="compositionally biased region" description="Polar residues" evidence="6">
    <location>
        <begin position="906"/>
        <end position="922"/>
    </location>
</feature>
<evidence type="ECO:0000256" key="2">
    <source>
        <dbReference type="ARBA" id="ARBA00022723"/>
    </source>
</evidence>
<evidence type="ECO:0000256" key="5">
    <source>
        <dbReference type="PROSITE-ProRule" id="PRU00601"/>
    </source>
</evidence>
<dbReference type="Gene3D" id="1.20.120.520">
    <property type="entry name" value="nmb1532 protein domain like"/>
    <property type="match status" value="2"/>
</dbReference>
<evidence type="ECO:0000259" key="7">
    <source>
        <dbReference type="PROSITE" id="PS50089"/>
    </source>
</evidence>
<dbReference type="CDD" id="cd12108">
    <property type="entry name" value="Hr-like"/>
    <property type="match status" value="2"/>
</dbReference>
<dbReference type="SUPFAM" id="SSF57850">
    <property type="entry name" value="RING/U-box"/>
    <property type="match status" value="1"/>
</dbReference>
<dbReference type="Gene3D" id="3.30.40.10">
    <property type="entry name" value="Zinc/RING finger domain, C3HC4 (zinc finger)"/>
    <property type="match status" value="1"/>
</dbReference>
<dbReference type="PROSITE" id="PS51270">
    <property type="entry name" value="ZF_CTCHY"/>
    <property type="match status" value="1"/>
</dbReference>
<dbReference type="AlphaFoldDB" id="A0AAV3QIW5"/>
<dbReference type="InterPro" id="IPR039512">
    <property type="entry name" value="RCHY1_zinc-ribbon"/>
</dbReference>
<dbReference type="Pfam" id="PF14599">
    <property type="entry name" value="zinc_ribbon_6"/>
    <property type="match status" value="1"/>
</dbReference>
<dbReference type="GO" id="GO:0005634">
    <property type="term" value="C:nucleus"/>
    <property type="evidence" value="ECO:0007669"/>
    <property type="project" value="TreeGrafter"/>
</dbReference>
<feature type="compositionally biased region" description="Polar residues" evidence="6">
    <location>
        <begin position="554"/>
        <end position="573"/>
    </location>
</feature>
<dbReference type="GO" id="GO:0006511">
    <property type="term" value="P:ubiquitin-dependent protein catabolic process"/>
    <property type="evidence" value="ECO:0007669"/>
    <property type="project" value="TreeGrafter"/>
</dbReference>
<dbReference type="Pfam" id="PF13639">
    <property type="entry name" value="zf-RING_2"/>
    <property type="match status" value="1"/>
</dbReference>
<keyword evidence="3 5" id="KW-0863">Zinc-finger</keyword>
<dbReference type="PROSITE" id="PS50089">
    <property type="entry name" value="ZF_RING_2"/>
    <property type="match status" value="1"/>
</dbReference>
<protein>
    <submittedName>
        <fullName evidence="10">Ubiquitin-protein ligase</fullName>
    </submittedName>
</protein>
<sequence>MGGGKSRKEGEDTMLASSSLSPGVLPSGEQLVDAPVLFLVLSHKAFSEELAQLYGLVVEAAEMGFLNKDCYFELNRRFKFLKLVYKYHCAAEDEVVFLALDAEVKNVAPTYSLEHKVIDDCFSSTSNVLNHLISDDTDKTEQLQELVCSIGALQESICQHMFKEEHQVFPLLMKKFSSEEQASLVWQYICSVPIKLLQEFLPWMTSLLTDYKMDLLGFLEFVVPKETLLQKVVISWIHPKDPFCSGIISGMHQEGHECYGVICSFKNILKQYPLVVQSKHERDFRTENSKHEPDGPNPTDGVCLWHSAIIKELLVILKELYQKTFSCTSTLASIIVQLKFVLHILMFYSNVWEHIIYPVIVELLPNGLSPRGQFFDKSQIEGLELLLYFKLEDLTQLSTYVEKICKELDSFIRRVNTCFSFLEREIFPFISNNCSCEALLWLFYSSLQMMPLGLLKQTIFWFSSHLSDEHFKAILNSIKLEYDAGSMSFISLLHDWVRMGYSGKIPVDKFRQDLKIMFNSRRYLLSEEARKGSSSSDKKSHVQELDNGGAFLSGSRSETRATNSMLHTSSPTSNITETDEIHYSSKMNRRVFFPQVLRKNPSIQNHHANSMSVNAFSDLESRPMDHVLLFHKALIKNLECLVNLSAKLAEDFSLLANFRRSFHLLQLIYQTHSESEDKIAFPALESIGKLQNISHAYVIDHNLEVEQFKKTSHILEEVTLFQSSPNAPSQRMQGYLLSCLKLHDACISMHKILSDHIYREEIELFPLFKQHFSIKEQEKIVAQMLGWTRAEILQEIIPWLVASIAPDEQKALISLWLKATRNTKFHEWLREWWVGMSNYDIVEDAGSHFLAESESCTLDVVLAYLSEGRIESKQNWKKHPQEQNSRDLIEQPGITSADKVHLNGEGDNTYQGQEPATLSSLVNEKRNTKTLDGSKDSEEVDKQVEELKTLMPAEHPLVMNQQELEDTIRRVSRDITLDPQKKAYIMQNLLMSRWIVTQQRFHEDNDKRNDKEQIPGQCPSYQDSLGSVFGCNHYKRNCKLLVPCCNRLYTCIRCHDETTDHAVERKSITKMCCMKCLVIQPLNSKCSTPACNEFSMAKYFCKICKLFDDERQIYHCPYCNLCRVGKGLGIDYFHCMTCNACMSQYLKVHACREKCFEDNCPICHEYIFTSSSPVKALPCGHLMHSSCFQEYTCSNYICPVCSKSLGDMQVYFQMLDALLAEEKIPDEYSEQTQVILCNDCEKKGTVPFHWLYHKCPLCGSYNTRLV</sequence>
<dbReference type="FunFam" id="3.30.40.10:FF:000208">
    <property type="entry name" value="Zinc finger protein-related isoform 1"/>
    <property type="match status" value="1"/>
</dbReference>
<accession>A0AAV3QIW5</accession>
<dbReference type="InterPro" id="IPR037274">
    <property type="entry name" value="Znf_CHY_sf"/>
</dbReference>
<dbReference type="InterPro" id="IPR013083">
    <property type="entry name" value="Znf_RING/FYVE/PHD"/>
</dbReference>
<comment type="caution">
    <text evidence="10">The sequence shown here is derived from an EMBL/GenBank/DDBJ whole genome shotgun (WGS) entry which is preliminary data.</text>
</comment>
<evidence type="ECO:0000256" key="4">
    <source>
        <dbReference type="ARBA" id="ARBA00022833"/>
    </source>
</evidence>
<proteinExistence type="predicted"/>